<dbReference type="Proteomes" id="UP000887575">
    <property type="component" value="Unassembled WGS sequence"/>
</dbReference>
<keyword evidence="1" id="KW-1185">Reference proteome</keyword>
<evidence type="ECO:0000313" key="2">
    <source>
        <dbReference type="WBParaSite" id="MBELARI_LOCUS18715"/>
    </source>
</evidence>
<proteinExistence type="predicted"/>
<name>A0AAF3EX55_9BILA</name>
<evidence type="ECO:0000313" key="1">
    <source>
        <dbReference type="Proteomes" id="UP000887575"/>
    </source>
</evidence>
<accession>A0AAF3EX55</accession>
<dbReference type="AlphaFoldDB" id="A0AAF3EX55"/>
<reference evidence="2" key="1">
    <citation type="submission" date="2024-02" db="UniProtKB">
        <authorList>
            <consortium name="WormBaseParasite"/>
        </authorList>
    </citation>
    <scope>IDENTIFICATION</scope>
</reference>
<protein>
    <submittedName>
        <fullName evidence="2">Uncharacterized protein</fullName>
    </submittedName>
</protein>
<sequence>MATTADIQLGDAQLYTDNLHLCIQAGGEQLSFYHGVNREAKIEDPSPHSRAISEIDARFAGLQQLPVENTDRTPRYT</sequence>
<organism evidence="1 2">
    <name type="scientific">Mesorhabditis belari</name>
    <dbReference type="NCBI Taxonomy" id="2138241"/>
    <lineage>
        <taxon>Eukaryota</taxon>
        <taxon>Metazoa</taxon>
        <taxon>Ecdysozoa</taxon>
        <taxon>Nematoda</taxon>
        <taxon>Chromadorea</taxon>
        <taxon>Rhabditida</taxon>
        <taxon>Rhabditina</taxon>
        <taxon>Rhabditomorpha</taxon>
        <taxon>Rhabditoidea</taxon>
        <taxon>Rhabditidae</taxon>
        <taxon>Mesorhabditinae</taxon>
        <taxon>Mesorhabditis</taxon>
    </lineage>
</organism>
<dbReference type="WBParaSite" id="MBELARI_LOCUS18715">
    <property type="protein sequence ID" value="MBELARI_LOCUS18715"/>
    <property type="gene ID" value="MBELARI_LOCUS18715"/>
</dbReference>